<accession>A0A9P4LES5</accession>
<evidence type="ECO:0000256" key="2">
    <source>
        <dbReference type="ARBA" id="ARBA00022603"/>
    </source>
</evidence>
<dbReference type="Pfam" id="PF00145">
    <property type="entry name" value="DNA_methylase"/>
    <property type="match status" value="2"/>
</dbReference>
<evidence type="ECO:0000313" key="8">
    <source>
        <dbReference type="Proteomes" id="UP000800039"/>
    </source>
</evidence>
<dbReference type="OrthoDB" id="414133at2759"/>
<dbReference type="InterPro" id="IPR001525">
    <property type="entry name" value="C5_MeTfrase"/>
</dbReference>
<feature type="region of interest" description="Disordered" evidence="6">
    <location>
        <begin position="261"/>
        <end position="298"/>
    </location>
</feature>
<dbReference type="PROSITE" id="PS51679">
    <property type="entry name" value="SAM_MT_C5"/>
    <property type="match status" value="1"/>
</dbReference>
<keyword evidence="2 5" id="KW-0489">Methyltransferase</keyword>
<feature type="region of interest" description="Disordered" evidence="6">
    <location>
        <begin position="1"/>
        <end position="70"/>
    </location>
</feature>
<evidence type="ECO:0000313" key="7">
    <source>
        <dbReference type="EMBL" id="KAF1851662.1"/>
    </source>
</evidence>
<dbReference type="GO" id="GO:0032259">
    <property type="term" value="P:methylation"/>
    <property type="evidence" value="ECO:0007669"/>
    <property type="project" value="UniProtKB-KW"/>
</dbReference>
<evidence type="ECO:0000256" key="5">
    <source>
        <dbReference type="PROSITE-ProRule" id="PRU01016"/>
    </source>
</evidence>
<dbReference type="GO" id="GO:0003886">
    <property type="term" value="F:DNA (cytosine-5-)-methyltransferase activity"/>
    <property type="evidence" value="ECO:0007669"/>
    <property type="project" value="UniProtKB-EC"/>
</dbReference>
<keyword evidence="3 5" id="KW-0808">Transferase</keyword>
<feature type="active site" evidence="5">
    <location>
        <position position="384"/>
    </location>
</feature>
<dbReference type="EC" id="2.1.1.37" evidence="1"/>
<reference evidence="7" key="1">
    <citation type="submission" date="2020-01" db="EMBL/GenBank/DDBJ databases">
        <authorList>
            <consortium name="DOE Joint Genome Institute"/>
            <person name="Haridas S."/>
            <person name="Albert R."/>
            <person name="Binder M."/>
            <person name="Bloem J."/>
            <person name="Labutti K."/>
            <person name="Salamov A."/>
            <person name="Andreopoulos B."/>
            <person name="Baker S.E."/>
            <person name="Barry K."/>
            <person name="Bills G."/>
            <person name="Bluhm B.H."/>
            <person name="Cannon C."/>
            <person name="Castanera R."/>
            <person name="Culley D.E."/>
            <person name="Daum C."/>
            <person name="Ezra D."/>
            <person name="Gonzalez J.B."/>
            <person name="Henrissat B."/>
            <person name="Kuo A."/>
            <person name="Liang C."/>
            <person name="Lipzen A."/>
            <person name="Lutzoni F."/>
            <person name="Magnuson J."/>
            <person name="Mondo S."/>
            <person name="Nolan M."/>
            <person name="Ohm R."/>
            <person name="Pangilinan J."/>
            <person name="Park H.-J."/>
            <person name="Ramirez L."/>
            <person name="Alfaro M."/>
            <person name="Sun H."/>
            <person name="Tritt A."/>
            <person name="Yoshinaga Y."/>
            <person name="Zwiers L.-H."/>
            <person name="Turgeon B.G."/>
            <person name="Goodwin S.B."/>
            <person name="Spatafora J.W."/>
            <person name="Crous P.W."/>
            <person name="Grigoriev I.V."/>
        </authorList>
    </citation>
    <scope>NUCLEOTIDE SEQUENCE</scope>
    <source>
        <strain evidence="7">CBS 394.84</strain>
    </source>
</reference>
<dbReference type="Gene3D" id="3.40.50.150">
    <property type="entry name" value="Vaccinia Virus protein VP39"/>
    <property type="match status" value="1"/>
</dbReference>
<dbReference type="GO" id="GO:0005634">
    <property type="term" value="C:nucleus"/>
    <property type="evidence" value="ECO:0007669"/>
    <property type="project" value="TreeGrafter"/>
</dbReference>
<keyword evidence="4 5" id="KW-0949">S-adenosyl-L-methionine</keyword>
<dbReference type="GeneID" id="63855469"/>
<dbReference type="InterPro" id="IPR050390">
    <property type="entry name" value="C5-Methyltransferase"/>
</dbReference>
<dbReference type="GO" id="GO:0003677">
    <property type="term" value="F:DNA binding"/>
    <property type="evidence" value="ECO:0007669"/>
    <property type="project" value="TreeGrafter"/>
</dbReference>
<dbReference type="AlphaFoldDB" id="A0A9P4LES5"/>
<dbReference type="Gene3D" id="3.90.120.10">
    <property type="entry name" value="DNA Methylase, subunit A, domain 2"/>
    <property type="match status" value="1"/>
</dbReference>
<evidence type="ECO:0000256" key="3">
    <source>
        <dbReference type="ARBA" id="ARBA00022679"/>
    </source>
</evidence>
<name>A0A9P4LES5_9PLEO</name>
<dbReference type="GO" id="GO:0044027">
    <property type="term" value="P:negative regulation of gene expression via chromosomal CpG island methylation"/>
    <property type="evidence" value="ECO:0007669"/>
    <property type="project" value="TreeGrafter"/>
</dbReference>
<comment type="similarity">
    <text evidence="5">Belongs to the class I-like SAM-binding methyltransferase superfamily. C5-methyltransferase family.</text>
</comment>
<comment type="caution">
    <text evidence="7">The sequence shown here is derived from an EMBL/GenBank/DDBJ whole genome shotgun (WGS) entry which is preliminary data.</text>
</comment>
<dbReference type="InterPro" id="IPR029063">
    <property type="entry name" value="SAM-dependent_MTases_sf"/>
</dbReference>
<organism evidence="7 8">
    <name type="scientific">Cucurbitaria berberidis CBS 394.84</name>
    <dbReference type="NCBI Taxonomy" id="1168544"/>
    <lineage>
        <taxon>Eukaryota</taxon>
        <taxon>Fungi</taxon>
        <taxon>Dikarya</taxon>
        <taxon>Ascomycota</taxon>
        <taxon>Pezizomycotina</taxon>
        <taxon>Dothideomycetes</taxon>
        <taxon>Pleosporomycetidae</taxon>
        <taxon>Pleosporales</taxon>
        <taxon>Pleosporineae</taxon>
        <taxon>Cucurbitariaceae</taxon>
        <taxon>Cucurbitaria</taxon>
    </lineage>
</organism>
<gene>
    <name evidence="7" type="ORF">K460DRAFT_424527</name>
</gene>
<dbReference type="SUPFAM" id="SSF53335">
    <property type="entry name" value="S-adenosyl-L-methionine-dependent methyltransferases"/>
    <property type="match status" value="1"/>
</dbReference>
<evidence type="ECO:0000256" key="1">
    <source>
        <dbReference type="ARBA" id="ARBA00011975"/>
    </source>
</evidence>
<feature type="compositionally biased region" description="Acidic residues" evidence="6">
    <location>
        <begin position="35"/>
        <end position="55"/>
    </location>
</feature>
<feature type="compositionally biased region" description="Polar residues" evidence="6">
    <location>
        <begin position="261"/>
        <end position="280"/>
    </location>
</feature>
<feature type="region of interest" description="Disordered" evidence="6">
    <location>
        <begin position="686"/>
        <end position="735"/>
    </location>
</feature>
<feature type="compositionally biased region" description="Polar residues" evidence="6">
    <location>
        <begin position="710"/>
        <end position="726"/>
    </location>
</feature>
<evidence type="ECO:0000256" key="4">
    <source>
        <dbReference type="ARBA" id="ARBA00022691"/>
    </source>
</evidence>
<dbReference type="PANTHER" id="PTHR10629:SF52">
    <property type="entry name" value="DNA (CYTOSINE-5)-METHYLTRANSFERASE 1"/>
    <property type="match status" value="1"/>
</dbReference>
<dbReference type="PANTHER" id="PTHR10629">
    <property type="entry name" value="CYTOSINE-SPECIFIC METHYLTRANSFERASE"/>
    <property type="match status" value="1"/>
</dbReference>
<protein>
    <recommendedName>
        <fullName evidence="1">DNA (cytosine-5-)-methyltransferase</fullName>
        <ecNumber evidence="1">2.1.1.37</ecNumber>
    </recommendedName>
</protein>
<keyword evidence="8" id="KW-1185">Reference proteome</keyword>
<dbReference type="EMBL" id="ML976614">
    <property type="protein sequence ID" value="KAF1851662.1"/>
    <property type="molecule type" value="Genomic_DNA"/>
</dbReference>
<dbReference type="RefSeq" id="XP_040794225.1">
    <property type="nucleotide sequence ID" value="XM_040938219.1"/>
</dbReference>
<dbReference type="PRINTS" id="PR00105">
    <property type="entry name" value="C5METTRFRASE"/>
</dbReference>
<feature type="compositionally biased region" description="Acidic residues" evidence="6">
    <location>
        <begin position="13"/>
        <end position="27"/>
    </location>
</feature>
<dbReference type="Proteomes" id="UP000800039">
    <property type="component" value="Unassembled WGS sequence"/>
</dbReference>
<proteinExistence type="inferred from homology"/>
<sequence length="752" mass="85743">MSGCSLEDAISFSDDEDGTVAYSEDEVDVQRYDSEDSVDEDEPIANESDEDDDLSFYETAPPSSDPLPESFELPKLSLECGDIRPDSVVELKDHSGRTSKHLLSGDFFLVRSIVENVHTEEVVIRGYRMRRVEYLQPLFDRKLNDLFILIEVQEGDQRPRFVQGLQEISCEEVTRIRRCVFTNLNYELLGQSQVNSRVPLRLKTKDEIREWVFQKGRLICRWVHVVEQHYNAKSYGGEARRVLKREVAEFSQHEIVVESSSTSTPIPMARASSSTTQPPLAQSHKRNGSVQEAPNPSKRLQHCPRKCPAYTFGDGYCGCGGCSAGAQQAGYQILWGLEKDAKAMQAYKKNFPGAVHLEMDAHDFPNMARRCIHGCDHLHMSCPCCFWSVAHTVDGKNDEANMMTLFTVEAWLHKVKPRTFSLEQAPGLLTQEKHRKFFRILVNGILNRGYNVRWKIQDQAWFGIAQHRRRLVFVGAKIGIPLPPFPSPIHGPTNSGLKRYVTIKDALQPLEQQAFSFQRDTYHQPHLEKPILDREAFDPHVNLAKCITTSGGENVHHSGKRANTCRELAQFQGFPANFRFTGSATEAKKQCGNAWPVKANKIYFLTWAAHMEAFDHGFIDAEDEVLDIYEFLENKGITIPKPAPIELDFFATPPRHSTREPEPEYRYLSRIEKTVQPRGPLQIWAKRKELDPLPQRRRRNNTRQPVVFSSGLSHDTEASSSRTEPSTVRRRKQHRQVLLDGEIITIPDSDSE</sequence>
<evidence type="ECO:0000256" key="6">
    <source>
        <dbReference type="SAM" id="MobiDB-lite"/>
    </source>
</evidence>